<dbReference type="Proteomes" id="UP000668060">
    <property type="component" value="Unassembled WGS sequence"/>
</dbReference>
<proteinExistence type="predicted"/>
<organism evidence="2 3">
    <name type="scientific">Prochlorococcus marinus CUG1433</name>
    <dbReference type="NCBI Taxonomy" id="2774506"/>
    <lineage>
        <taxon>Bacteria</taxon>
        <taxon>Bacillati</taxon>
        <taxon>Cyanobacteriota</taxon>
        <taxon>Cyanophyceae</taxon>
        <taxon>Synechococcales</taxon>
        <taxon>Prochlorococcaceae</taxon>
        <taxon>Prochlorococcus</taxon>
    </lineage>
</organism>
<dbReference type="SUPFAM" id="SSF50952">
    <property type="entry name" value="Soluble quinoprotein glucose dehydrogenase"/>
    <property type="match status" value="1"/>
</dbReference>
<accession>A0A9D9G3Q6</accession>
<protein>
    <submittedName>
        <fullName evidence="2">PQQ-dependent sugar dehydrogenase</fullName>
    </submittedName>
</protein>
<name>A0A9D9G3Q6_PROMR</name>
<evidence type="ECO:0000259" key="1">
    <source>
        <dbReference type="Pfam" id="PF07995"/>
    </source>
</evidence>
<dbReference type="PANTHER" id="PTHR19328:SF13">
    <property type="entry name" value="HIPL1 PROTEIN"/>
    <property type="match status" value="1"/>
</dbReference>
<comment type="caution">
    <text evidence="2">The sequence shown here is derived from an EMBL/GenBank/DDBJ whole genome shotgun (WGS) entry which is preliminary data.</text>
</comment>
<evidence type="ECO:0000313" key="3">
    <source>
        <dbReference type="Proteomes" id="UP000668060"/>
    </source>
</evidence>
<gene>
    <name evidence="2" type="ORF">JJ842_07625</name>
</gene>
<dbReference type="AlphaFoldDB" id="A0A9D9G3Q6"/>
<feature type="domain" description="Glucose/Sorbosone dehydrogenase" evidence="1">
    <location>
        <begin position="163"/>
        <end position="426"/>
    </location>
</feature>
<reference evidence="2" key="1">
    <citation type="journal article" date="2021" name="Front. Mar. Sci.">
        <title>Genomes of Diverse Isolates of Prochlorococcus High-Light-Adapted Clade II in the Western Pacific Ocean.</title>
        <authorList>
            <person name="Yan W."/>
            <person name="Feng X."/>
            <person name="Zhang W."/>
            <person name="Nawaz M.Z."/>
            <person name="Luo T."/>
            <person name="Zhang R."/>
            <person name="Jiao N."/>
        </authorList>
    </citation>
    <scope>NUCLEOTIDE SEQUENCE</scope>
    <source>
        <strain evidence="2">CUG1433</strain>
    </source>
</reference>
<evidence type="ECO:0000313" key="2">
    <source>
        <dbReference type="EMBL" id="MBO6971778.1"/>
    </source>
</evidence>
<sequence>MKKLLRLKFLILFASLLTVSSYFILKQNNVENIYRITLRNFIKNNFVKYVTPFLFEKEINKKESLTDTTLKKKTVELSNNKILKKYKLTSGFYTGISKLFAGSGYIDFEKNNLFVLSSRGLLAFNSNLDNNNFKQIKNNIDDYIGLKQFEKSYKFSIKDLLINNGKIYVSYTEEIKEDCWNTSLLYADVNYKKIKFERLFSPKECVHSSRNLDQEFEARQSGGRIFPMSDNQILLTIGDYRARHLAQNKESINGKVLLINNVDKTYKIISMGHRNPQGLFFDKQNNFILETEHGPQGGDEINLIEVSKIKKGTIQNYGWPIASAGEHYGGKVDKNLDKYKKYPLHKSHLNYGFIEPLKSFVPSIGISEIVKLKQNKYVVSSLKANKLYFFELDKNKMIKNLNEFAVNERIRDLKYKNNILYMFMENSASIGTIVLNNK</sequence>
<dbReference type="Gene3D" id="2.120.10.30">
    <property type="entry name" value="TolB, C-terminal domain"/>
    <property type="match status" value="1"/>
</dbReference>
<dbReference type="InterPro" id="IPR011041">
    <property type="entry name" value="Quinoprot_gluc/sorb_DH_b-prop"/>
</dbReference>
<dbReference type="EMBL" id="JAEPLN010000001">
    <property type="protein sequence ID" value="MBO6971778.1"/>
    <property type="molecule type" value="Genomic_DNA"/>
</dbReference>
<dbReference type="InterPro" id="IPR011042">
    <property type="entry name" value="6-blade_b-propeller_TolB-like"/>
</dbReference>
<dbReference type="InterPro" id="IPR012938">
    <property type="entry name" value="Glc/Sorbosone_DH"/>
</dbReference>
<dbReference type="Pfam" id="PF07995">
    <property type="entry name" value="GSDH"/>
    <property type="match status" value="1"/>
</dbReference>
<dbReference type="PANTHER" id="PTHR19328">
    <property type="entry name" value="HEDGEHOG-INTERACTING PROTEIN"/>
    <property type="match status" value="1"/>
</dbReference>